<evidence type="ECO:0000256" key="2">
    <source>
        <dbReference type="PROSITE-ProRule" id="PRU00504"/>
    </source>
</evidence>
<dbReference type="Proteomes" id="UP000663864">
    <property type="component" value="Unassembled WGS sequence"/>
</dbReference>
<dbReference type="PROSITE" id="PS51125">
    <property type="entry name" value="NHL"/>
    <property type="match status" value="2"/>
</dbReference>
<name>A0A815T0H7_9BILA</name>
<feature type="repeat" description="NHL" evidence="2">
    <location>
        <begin position="79"/>
        <end position="110"/>
    </location>
</feature>
<protein>
    <recommendedName>
        <fullName evidence="5">NHL repeat containing protein</fullName>
    </recommendedName>
</protein>
<proteinExistence type="predicted"/>
<dbReference type="AlphaFoldDB" id="A0A815T0H7"/>
<accession>A0A815T0H7</accession>
<evidence type="ECO:0000313" key="4">
    <source>
        <dbReference type="Proteomes" id="UP000663864"/>
    </source>
</evidence>
<gene>
    <name evidence="3" type="ORF">ZHD862_LOCUS37260</name>
</gene>
<comment type="caution">
    <text evidence="3">The sequence shown here is derived from an EMBL/GenBank/DDBJ whole genome shotgun (WGS) entry which is preliminary data.</text>
</comment>
<evidence type="ECO:0008006" key="5">
    <source>
        <dbReference type="Google" id="ProtNLM"/>
    </source>
</evidence>
<evidence type="ECO:0000313" key="3">
    <source>
        <dbReference type="EMBL" id="CAF1496693.1"/>
    </source>
</evidence>
<feature type="repeat" description="NHL" evidence="2">
    <location>
        <begin position="234"/>
        <end position="264"/>
    </location>
</feature>
<dbReference type="InterPro" id="IPR011042">
    <property type="entry name" value="6-blade_b-propeller_TolB-like"/>
</dbReference>
<feature type="non-terminal residue" evidence="3">
    <location>
        <position position="1"/>
    </location>
</feature>
<sequence>TVPVLSWNSTSTTIAGITSMSGLDANLLSSPFGLFVDSASSLYIADWGNNRIQKWLAGASNGTTVAGQENGTSGLSSSELYLAAGVLVDSSGNMYVADTWNHRIQLWASGATFGTTVAGTGAPGSANNELNLPYGIARDTSTGTLYIADANNHRVMRYLSGAASGTVVAGGNGPGTNTSQLYAPVSIYFEASSNSLVICNYIGNNIVRWVLGASSWTLIAGDINGASGSTSTLLNQPIGMTVDYLGNVYVADAVNFRIQLFLAGQSNGTTIAGVTGISGTNSTLLGIPYALTLDSQLNLYVADTGNNRVLMFGRF</sequence>
<dbReference type="Gene3D" id="2.40.10.500">
    <property type="match status" value="2"/>
</dbReference>
<dbReference type="SUPFAM" id="SSF101898">
    <property type="entry name" value="NHL repeat"/>
    <property type="match status" value="1"/>
</dbReference>
<dbReference type="PANTHER" id="PTHR24104">
    <property type="entry name" value="E3 UBIQUITIN-PROTEIN LIGASE NHLRC1-RELATED"/>
    <property type="match status" value="1"/>
</dbReference>
<dbReference type="PANTHER" id="PTHR24104:SF25">
    <property type="entry name" value="PROTEIN LIN-41"/>
    <property type="match status" value="1"/>
</dbReference>
<dbReference type="CDD" id="cd05819">
    <property type="entry name" value="NHL"/>
    <property type="match status" value="1"/>
</dbReference>
<evidence type="ECO:0000256" key="1">
    <source>
        <dbReference type="ARBA" id="ARBA00022737"/>
    </source>
</evidence>
<dbReference type="InterPro" id="IPR001258">
    <property type="entry name" value="NHL_repeat"/>
</dbReference>
<dbReference type="GO" id="GO:0008270">
    <property type="term" value="F:zinc ion binding"/>
    <property type="evidence" value="ECO:0007669"/>
    <property type="project" value="UniProtKB-KW"/>
</dbReference>
<dbReference type="EMBL" id="CAJNOT010006819">
    <property type="protein sequence ID" value="CAF1496693.1"/>
    <property type="molecule type" value="Genomic_DNA"/>
</dbReference>
<dbReference type="InterPro" id="IPR050952">
    <property type="entry name" value="TRIM-NHL_E3_ligases"/>
</dbReference>
<organism evidence="3 4">
    <name type="scientific">Rotaria sordida</name>
    <dbReference type="NCBI Taxonomy" id="392033"/>
    <lineage>
        <taxon>Eukaryota</taxon>
        <taxon>Metazoa</taxon>
        <taxon>Spiralia</taxon>
        <taxon>Gnathifera</taxon>
        <taxon>Rotifera</taxon>
        <taxon>Eurotatoria</taxon>
        <taxon>Bdelloidea</taxon>
        <taxon>Philodinida</taxon>
        <taxon>Philodinidae</taxon>
        <taxon>Rotaria</taxon>
    </lineage>
</organism>
<dbReference type="Gene3D" id="2.120.10.30">
    <property type="entry name" value="TolB, C-terminal domain"/>
    <property type="match status" value="1"/>
</dbReference>
<dbReference type="Pfam" id="PF01436">
    <property type="entry name" value="NHL"/>
    <property type="match status" value="3"/>
</dbReference>
<keyword evidence="1" id="KW-0677">Repeat</keyword>
<reference evidence="3" key="1">
    <citation type="submission" date="2021-02" db="EMBL/GenBank/DDBJ databases">
        <authorList>
            <person name="Nowell W R."/>
        </authorList>
    </citation>
    <scope>NUCLEOTIDE SEQUENCE</scope>
</reference>